<dbReference type="Gene3D" id="3.30.70.270">
    <property type="match status" value="1"/>
</dbReference>
<evidence type="ECO:0000256" key="3">
    <source>
        <dbReference type="ARBA" id="ARBA00011960"/>
    </source>
</evidence>
<dbReference type="InterPro" id="IPR029787">
    <property type="entry name" value="Nucleotide_cyclase"/>
</dbReference>
<dbReference type="InterPro" id="IPR011123">
    <property type="entry name" value="Y_Y_Y"/>
</dbReference>
<dbReference type="Gene3D" id="3.20.20.70">
    <property type="entry name" value="Aldolase class I"/>
    <property type="match status" value="1"/>
</dbReference>
<gene>
    <name evidence="10" type="ORF">B1B_14298</name>
</gene>
<dbReference type="InterPro" id="IPR015943">
    <property type="entry name" value="WD40/YVTN_repeat-like_dom_sf"/>
</dbReference>
<feature type="coiled-coil region" evidence="8">
    <location>
        <begin position="667"/>
        <end position="698"/>
    </location>
</feature>
<dbReference type="AlphaFoldDB" id="T0ZA60"/>
<dbReference type="PANTHER" id="PTHR34266:SF2">
    <property type="entry name" value="THIAZOLE SYNTHASE"/>
    <property type="match status" value="1"/>
</dbReference>
<comment type="pathway">
    <text evidence="2">Cofactor biosynthesis; thiamine diphosphate biosynthesis.</text>
</comment>
<evidence type="ECO:0000256" key="5">
    <source>
        <dbReference type="ARBA" id="ARBA00022977"/>
    </source>
</evidence>
<feature type="non-terminal residue" evidence="10">
    <location>
        <position position="1"/>
    </location>
</feature>
<dbReference type="NCBIfam" id="TIGR00254">
    <property type="entry name" value="GGDEF"/>
    <property type="match status" value="1"/>
</dbReference>
<dbReference type="FunFam" id="3.30.70.270:FF:000001">
    <property type="entry name" value="Diguanylate cyclase domain protein"/>
    <property type="match status" value="1"/>
</dbReference>
<dbReference type="InterPro" id="IPR043128">
    <property type="entry name" value="Rev_trsase/Diguanyl_cyclase"/>
</dbReference>
<keyword evidence="5" id="KW-0784">Thiamine biosynthesis</keyword>
<dbReference type="InterPro" id="IPR011110">
    <property type="entry name" value="Reg_prop"/>
</dbReference>
<dbReference type="EC" id="2.8.1.10" evidence="3"/>
<dbReference type="SMART" id="SM00267">
    <property type="entry name" value="GGDEF"/>
    <property type="match status" value="1"/>
</dbReference>
<dbReference type="InterPro" id="IPR000160">
    <property type="entry name" value="GGDEF_dom"/>
</dbReference>
<dbReference type="InterPro" id="IPR013783">
    <property type="entry name" value="Ig-like_fold"/>
</dbReference>
<comment type="catalytic activity">
    <reaction evidence="7">
        <text>[ThiS sulfur-carrier protein]-C-terminal-Gly-aminoethanethioate + 2-iminoacetate + 1-deoxy-D-xylulose 5-phosphate = [ThiS sulfur-carrier protein]-C-terminal Gly-Gly + 2-[(2R,5Z)-2-carboxy-4-methylthiazol-5(2H)-ylidene]ethyl phosphate + 2 H2O + H(+)</text>
        <dbReference type="Rhea" id="RHEA:26297"/>
        <dbReference type="Rhea" id="RHEA-COMP:12909"/>
        <dbReference type="Rhea" id="RHEA-COMP:19908"/>
        <dbReference type="ChEBI" id="CHEBI:15377"/>
        <dbReference type="ChEBI" id="CHEBI:15378"/>
        <dbReference type="ChEBI" id="CHEBI:57792"/>
        <dbReference type="ChEBI" id="CHEBI:62899"/>
        <dbReference type="ChEBI" id="CHEBI:77846"/>
        <dbReference type="ChEBI" id="CHEBI:90778"/>
        <dbReference type="ChEBI" id="CHEBI:232372"/>
        <dbReference type="EC" id="2.8.1.10"/>
    </reaction>
</comment>
<keyword evidence="4" id="KW-0808">Transferase</keyword>
<dbReference type="InterPro" id="IPR008867">
    <property type="entry name" value="ThiG"/>
</dbReference>
<dbReference type="Pfam" id="PF07495">
    <property type="entry name" value="Y_Y_Y"/>
    <property type="match status" value="1"/>
</dbReference>
<keyword evidence="6" id="KW-0704">Schiff base</keyword>
<dbReference type="EMBL" id="AUZY01009458">
    <property type="protein sequence ID" value="EQD41938.1"/>
    <property type="molecule type" value="Genomic_DNA"/>
</dbReference>
<dbReference type="InterPro" id="IPR013785">
    <property type="entry name" value="Aldolase_TIM"/>
</dbReference>
<keyword evidence="8" id="KW-0175">Coiled coil</keyword>
<dbReference type="Pfam" id="PF00990">
    <property type="entry name" value="GGDEF"/>
    <property type="match status" value="1"/>
</dbReference>
<dbReference type="Pfam" id="PF05690">
    <property type="entry name" value="ThiG"/>
    <property type="match status" value="1"/>
</dbReference>
<dbReference type="SUPFAM" id="SSF63829">
    <property type="entry name" value="Calcium-dependent phosphotriesterase"/>
    <property type="match status" value="2"/>
</dbReference>
<evidence type="ECO:0000256" key="8">
    <source>
        <dbReference type="SAM" id="Coils"/>
    </source>
</evidence>
<dbReference type="InterPro" id="IPR033983">
    <property type="entry name" value="Thiazole_synthase_ThiG"/>
</dbReference>
<feature type="domain" description="GGDEF" evidence="9">
    <location>
        <begin position="724"/>
        <end position="862"/>
    </location>
</feature>
<sequence>DAAGAVWFGTGQNLVREYRGGFEHWPSAAIYAIRGDAQGQPLLATAAGVGTWRNGRLQPIPGLEGPFFALLHHGDVLWAGGLNRLCRNRAGHTQCFALPAGASRRVTALAWDAGQLWVGTSAGLLQFDGRRFSAQAALPQLATLDIQSLLRDRAGNLWIGSIAALYRRYPDGRLEQIDKGTFPPNPWIDAIFEDRDGNLWLGSHTQSLYRVANSWTARYGQDAGLDDPFVWTLAAGANGSIDIGTNGGLSKLADGVVTTLVPPGALPNPSVYALFRDAQGALWIGTRGGVAVWNNGALSMPPALAPLRAWQINLIAEYPRGTYWFGTQGGLYRLQANTLTRYGASPGSAGARIRALLPLADGALLLGTEDGVRELRAGHISAPAWAAPLRGHFVTSLGWLDHDTLLLTTLDAGLGVLRNGHLRLLTQQDGLPTDNAWAFTSHGGEVYFSSIKGVWRVPLRTLLQPLAAAPGIRAQPVLTGNNRIGSEERTRCCNGGGAGRMLRVGDTLWLPSINGALALDMAAVRAPPGPGTPRIERLRHAQAWYATGATTRLPLGERNIEIEYTAPYLNNATALNFRYRLAGYDNAWVAAGTRRVAWYTHLPPGRYGFAVQARVDQGTWSTPATLEIVIPAHWYEWRWLQVLAGLLLAALLLLAARWRWRHQKLQQQRLEALIAQRTEELRRVNQRLRQANDALTAESLSDPLTGLGNRRLLAQNWHELRRLPQLAVILIDLDHFKRINDRYGHAVGDVVLREVATLIQRLKEPQDMALRWGGEEFLLLLPGLDAGRALVLGERIRLAVRAHRFNDPSLGDMQVTCSLGISHWPLLPTLRERDLDGSIELADFAMYRVKSQGRDATMALVPGAQATLMLLTAPANRYRASGPCRRAALAGSRLSACHRVPRACSAPRAAARQWATFALPEPAPMPAHACDDLLQIGARHFNSRLLTGTGKFMDLHETRLATEAAGAEIVTFAVRRMNLGQDAAQPNLLDALPPTRYTLLPNTAGCHDAAEAVRTCRLARELLDGHTLVKLEVLGDQRTLFPNVIETLAAAEQLVAEGFEVMVYTSDDPILARRLEDLGCVAIMPLAAPIGSGLGIQNRYTLLEIIENAKVPVIVDAGVGTASDAAIAMELGCDGVLMNTRLPARAIRC</sequence>
<accession>T0ZA60</accession>
<organism evidence="10">
    <name type="scientific">mine drainage metagenome</name>
    <dbReference type="NCBI Taxonomy" id="410659"/>
    <lineage>
        <taxon>unclassified sequences</taxon>
        <taxon>metagenomes</taxon>
        <taxon>ecological metagenomes</taxon>
    </lineage>
</organism>
<evidence type="ECO:0000313" key="10">
    <source>
        <dbReference type="EMBL" id="EQD41938.1"/>
    </source>
</evidence>
<evidence type="ECO:0000259" key="9">
    <source>
        <dbReference type="PROSITE" id="PS50887"/>
    </source>
</evidence>
<dbReference type="Gene3D" id="2.130.10.10">
    <property type="entry name" value="YVTN repeat-like/Quinoprotein amine dehydrogenase"/>
    <property type="match status" value="2"/>
</dbReference>
<dbReference type="Pfam" id="PF07494">
    <property type="entry name" value="Reg_prop"/>
    <property type="match status" value="3"/>
</dbReference>
<dbReference type="CDD" id="cd01949">
    <property type="entry name" value="GGDEF"/>
    <property type="match status" value="1"/>
</dbReference>
<proteinExistence type="predicted"/>
<dbReference type="SUPFAM" id="SSF110399">
    <property type="entry name" value="ThiG-like"/>
    <property type="match status" value="1"/>
</dbReference>
<evidence type="ECO:0000256" key="4">
    <source>
        <dbReference type="ARBA" id="ARBA00022679"/>
    </source>
</evidence>
<evidence type="ECO:0000256" key="7">
    <source>
        <dbReference type="ARBA" id="ARBA00049897"/>
    </source>
</evidence>
<name>T0ZA60_9ZZZZ</name>
<dbReference type="PANTHER" id="PTHR34266">
    <property type="entry name" value="THIAZOLE SYNTHASE"/>
    <property type="match status" value="1"/>
</dbReference>
<dbReference type="PROSITE" id="PS50887">
    <property type="entry name" value="GGDEF"/>
    <property type="match status" value="1"/>
</dbReference>
<comment type="function">
    <text evidence="1">Catalyzes the rearrangement of 1-deoxy-D-xylulose 5-phosphate (DXP) to produce the thiazole phosphate moiety of thiamine. Sulfur is provided by the thiocarboxylate moiety of the carrier protein ThiS. In vitro, sulfur can be provided by H(2)S.</text>
</comment>
<comment type="caution">
    <text evidence="10">The sequence shown here is derived from an EMBL/GenBank/DDBJ whole genome shotgun (WGS) entry which is preliminary data.</text>
</comment>
<evidence type="ECO:0000256" key="6">
    <source>
        <dbReference type="ARBA" id="ARBA00023270"/>
    </source>
</evidence>
<protein>
    <recommendedName>
        <fullName evidence="3">thiazole synthase</fullName>
        <ecNumber evidence="3">2.8.1.10</ecNumber>
    </recommendedName>
</protein>
<reference evidence="10" key="2">
    <citation type="journal article" date="2014" name="ISME J.">
        <title>Microbial stratification in low pH oxic and suboxic macroscopic growths along an acid mine drainage.</title>
        <authorList>
            <person name="Mendez-Garcia C."/>
            <person name="Mesa V."/>
            <person name="Sprenger R.R."/>
            <person name="Richter M."/>
            <person name="Diez M.S."/>
            <person name="Solano J."/>
            <person name="Bargiela R."/>
            <person name="Golyshina O.V."/>
            <person name="Manteca A."/>
            <person name="Ramos J.L."/>
            <person name="Gallego J.R."/>
            <person name="Llorente I."/>
            <person name="Martins Dos Santos V.A."/>
            <person name="Jensen O.N."/>
            <person name="Pelaez A.I."/>
            <person name="Sanchez J."/>
            <person name="Ferrer M."/>
        </authorList>
    </citation>
    <scope>NUCLEOTIDE SEQUENCE</scope>
</reference>
<dbReference type="SUPFAM" id="SSF55073">
    <property type="entry name" value="Nucleotide cyclase"/>
    <property type="match status" value="1"/>
</dbReference>
<dbReference type="Gene3D" id="2.60.40.10">
    <property type="entry name" value="Immunoglobulins"/>
    <property type="match status" value="1"/>
</dbReference>
<reference evidence="10" key="1">
    <citation type="submission" date="2013-08" db="EMBL/GenBank/DDBJ databases">
        <authorList>
            <person name="Mendez C."/>
            <person name="Richter M."/>
            <person name="Ferrer M."/>
            <person name="Sanchez J."/>
        </authorList>
    </citation>
    <scope>NUCLEOTIDE SEQUENCE</scope>
</reference>
<evidence type="ECO:0000256" key="1">
    <source>
        <dbReference type="ARBA" id="ARBA00002834"/>
    </source>
</evidence>
<dbReference type="GO" id="GO:1990107">
    <property type="term" value="F:thiazole synthase activity"/>
    <property type="evidence" value="ECO:0007669"/>
    <property type="project" value="UniProtKB-EC"/>
</dbReference>
<evidence type="ECO:0000256" key="2">
    <source>
        <dbReference type="ARBA" id="ARBA00004948"/>
    </source>
</evidence>